<dbReference type="InterPro" id="IPR011032">
    <property type="entry name" value="GroES-like_sf"/>
</dbReference>
<dbReference type="SUPFAM" id="SSF50129">
    <property type="entry name" value="GroES-like"/>
    <property type="match status" value="2"/>
</dbReference>
<sequence>MGWGREMTGRNTKVTMRRHPAAMVSEDDFTVEETDLPRPGDGQALVRVLYLSLDPYMRPMMDPVRSYVPHLNPGDVMPGATIAEVIESNEPELPQGTVVACSLGWQTHGVVTKDAVRVIDRAAGPVSAALSVLGMTGATAHYGLLELAKPAAGETVVVTAASGAVGGVVGQIAKIKGCRVVGIAGGAEKCRYVVEELGFDACIDYKAPDFEKQLAAATPDYVDVLFENVGGPVLDAVLGRINDHARISLCGNISDYNADEPYGLQGLRHLLMHRVTVYSFVIAEHRDYWPTAIAELSGWLAEGKIKYQEDIAEGLDSAPKAFIAMLTGGNFGKQLVNVGA</sequence>
<reference evidence="4" key="1">
    <citation type="submission" date="2016-10" db="EMBL/GenBank/DDBJ databases">
        <authorList>
            <person name="Varghese N."/>
        </authorList>
    </citation>
    <scope>NUCLEOTIDE SEQUENCE [LARGE SCALE GENOMIC DNA]</scope>
    <source>
        <strain evidence="4">DSM 44719</strain>
    </source>
</reference>
<dbReference type="Pfam" id="PF16884">
    <property type="entry name" value="ADH_N_2"/>
    <property type="match status" value="1"/>
</dbReference>
<dbReference type="GO" id="GO:0016628">
    <property type="term" value="F:oxidoreductase activity, acting on the CH-CH group of donors, NAD or NADP as acceptor"/>
    <property type="evidence" value="ECO:0007669"/>
    <property type="project" value="InterPro"/>
</dbReference>
<proteinExistence type="predicted"/>
<dbReference type="InterPro" id="IPR013149">
    <property type="entry name" value="ADH-like_C"/>
</dbReference>
<dbReference type="PANTHER" id="PTHR43205:SF7">
    <property type="entry name" value="PROSTAGLANDIN REDUCTASE 1"/>
    <property type="match status" value="1"/>
</dbReference>
<accession>A0A1H5CYX3</accession>
<dbReference type="InterPro" id="IPR041694">
    <property type="entry name" value="ADH_N_2"/>
</dbReference>
<dbReference type="InterPro" id="IPR020843">
    <property type="entry name" value="ER"/>
</dbReference>
<dbReference type="CDD" id="cd05288">
    <property type="entry name" value="PGDH"/>
    <property type="match status" value="1"/>
</dbReference>
<dbReference type="AlphaFoldDB" id="A0A1H5CYX3"/>
<dbReference type="Gene3D" id="3.40.50.720">
    <property type="entry name" value="NAD(P)-binding Rossmann-like Domain"/>
    <property type="match status" value="1"/>
</dbReference>
<dbReference type="Gene3D" id="3.90.180.10">
    <property type="entry name" value="Medium-chain alcohol dehydrogenases, catalytic domain"/>
    <property type="match status" value="1"/>
</dbReference>
<dbReference type="PANTHER" id="PTHR43205">
    <property type="entry name" value="PROSTAGLANDIN REDUCTASE"/>
    <property type="match status" value="1"/>
</dbReference>
<gene>
    <name evidence="3" type="ORF">SAMN04490220_5315</name>
</gene>
<evidence type="ECO:0000259" key="2">
    <source>
        <dbReference type="SMART" id="SM00829"/>
    </source>
</evidence>
<dbReference type="InterPro" id="IPR036291">
    <property type="entry name" value="NAD(P)-bd_dom_sf"/>
</dbReference>
<dbReference type="SMART" id="SM00829">
    <property type="entry name" value="PKS_ER"/>
    <property type="match status" value="1"/>
</dbReference>
<dbReference type="Pfam" id="PF00107">
    <property type="entry name" value="ADH_zinc_N"/>
    <property type="match status" value="1"/>
</dbReference>
<dbReference type="EMBL" id="FNTL01000004">
    <property type="protein sequence ID" value="SED71889.1"/>
    <property type="molecule type" value="Genomic_DNA"/>
</dbReference>
<name>A0A1H5CYX3_RHOJO</name>
<protein>
    <recommendedName>
        <fullName evidence="2">Enoyl reductase (ER) domain-containing protein</fullName>
    </recommendedName>
</protein>
<dbReference type="FunFam" id="3.40.50.720:FF:000121">
    <property type="entry name" value="Prostaglandin reductase 2"/>
    <property type="match status" value="1"/>
</dbReference>
<organism evidence="3 4">
    <name type="scientific">Rhodococcus jostii</name>
    <dbReference type="NCBI Taxonomy" id="132919"/>
    <lineage>
        <taxon>Bacteria</taxon>
        <taxon>Bacillati</taxon>
        <taxon>Actinomycetota</taxon>
        <taxon>Actinomycetes</taxon>
        <taxon>Mycobacteriales</taxon>
        <taxon>Nocardiaceae</taxon>
        <taxon>Rhodococcus</taxon>
    </lineage>
</organism>
<dbReference type="Proteomes" id="UP000183407">
    <property type="component" value="Unassembled WGS sequence"/>
</dbReference>
<evidence type="ECO:0000313" key="3">
    <source>
        <dbReference type="EMBL" id="SED71889.1"/>
    </source>
</evidence>
<evidence type="ECO:0000256" key="1">
    <source>
        <dbReference type="ARBA" id="ARBA00023002"/>
    </source>
</evidence>
<dbReference type="SUPFAM" id="SSF51735">
    <property type="entry name" value="NAD(P)-binding Rossmann-fold domains"/>
    <property type="match status" value="1"/>
</dbReference>
<keyword evidence="1" id="KW-0560">Oxidoreductase</keyword>
<dbReference type="InterPro" id="IPR045010">
    <property type="entry name" value="MDR_fam"/>
</dbReference>
<feature type="domain" description="Enoyl reductase (ER)" evidence="2">
    <location>
        <begin position="25"/>
        <end position="336"/>
    </location>
</feature>
<evidence type="ECO:0000313" key="4">
    <source>
        <dbReference type="Proteomes" id="UP000183407"/>
    </source>
</evidence>